<organism evidence="7 8">
    <name type="scientific">Rugosibacter aromaticivorans</name>
    <dbReference type="NCBI Taxonomy" id="1565605"/>
    <lineage>
        <taxon>Bacteria</taxon>
        <taxon>Pseudomonadati</taxon>
        <taxon>Pseudomonadota</taxon>
        <taxon>Betaproteobacteria</taxon>
        <taxon>Nitrosomonadales</taxon>
        <taxon>Sterolibacteriaceae</taxon>
        <taxon>Rugosibacter</taxon>
    </lineage>
</organism>
<dbReference type="SUPFAM" id="SSF102114">
    <property type="entry name" value="Radical SAM enzymes"/>
    <property type="match status" value="1"/>
</dbReference>
<feature type="domain" description="Radical SAM core" evidence="6">
    <location>
        <begin position="15"/>
        <end position="239"/>
    </location>
</feature>
<dbReference type="Pfam" id="PF13186">
    <property type="entry name" value="SPASM"/>
    <property type="match status" value="1"/>
</dbReference>
<dbReference type="GO" id="GO:0051536">
    <property type="term" value="F:iron-sulfur cluster binding"/>
    <property type="evidence" value="ECO:0007669"/>
    <property type="project" value="UniProtKB-KW"/>
</dbReference>
<evidence type="ECO:0000313" key="8">
    <source>
        <dbReference type="Proteomes" id="UP000061603"/>
    </source>
</evidence>
<dbReference type="GO" id="GO:0003824">
    <property type="term" value="F:catalytic activity"/>
    <property type="evidence" value="ECO:0007669"/>
    <property type="project" value="InterPro"/>
</dbReference>
<keyword evidence="3" id="KW-0479">Metal-binding</keyword>
<dbReference type="GO" id="GO:0046872">
    <property type="term" value="F:metal ion binding"/>
    <property type="evidence" value="ECO:0007669"/>
    <property type="project" value="UniProtKB-KW"/>
</dbReference>
<dbReference type="InterPro" id="IPR013785">
    <property type="entry name" value="Aldolase_TIM"/>
</dbReference>
<dbReference type="AlphaFoldDB" id="A0A0C5J9U3"/>
<proteinExistence type="predicted"/>
<evidence type="ECO:0000259" key="6">
    <source>
        <dbReference type="PROSITE" id="PS51918"/>
    </source>
</evidence>
<dbReference type="Gene3D" id="3.20.20.70">
    <property type="entry name" value="Aldolase class I"/>
    <property type="match status" value="1"/>
</dbReference>
<evidence type="ECO:0000256" key="1">
    <source>
        <dbReference type="ARBA" id="ARBA00001966"/>
    </source>
</evidence>
<dbReference type="SFLD" id="SFLDG01067">
    <property type="entry name" value="SPASM/twitch_domain_containing"/>
    <property type="match status" value="1"/>
</dbReference>
<accession>A0A0C5J9U3</accession>
<dbReference type="PANTHER" id="PTHR11228">
    <property type="entry name" value="RADICAL SAM DOMAIN PROTEIN"/>
    <property type="match status" value="1"/>
</dbReference>
<reference evidence="7 8" key="1">
    <citation type="journal article" date="2015" name="Genome Announc.">
        <title>Complete Genome Sequence of a Novel Bacterium within the Family Rhodocyclaceae That Degrades Polycyclic Aromatic Hydrocarbons.</title>
        <authorList>
            <person name="Singleton D.R."/>
            <person name="Dickey A.N."/>
            <person name="Scholl E.H."/>
            <person name="Wright F.A."/>
            <person name="Aitken M.D."/>
        </authorList>
    </citation>
    <scope>NUCLEOTIDE SEQUENCE [LARGE SCALE GENOMIC DNA]</scope>
    <source>
        <strain evidence="8">PG1-Ca6</strain>
    </source>
</reference>
<comment type="cofactor">
    <cofactor evidence="1">
        <name>[4Fe-4S] cluster</name>
        <dbReference type="ChEBI" id="CHEBI:49883"/>
    </cofactor>
</comment>
<evidence type="ECO:0000256" key="5">
    <source>
        <dbReference type="ARBA" id="ARBA00023014"/>
    </source>
</evidence>
<dbReference type="Pfam" id="PF04055">
    <property type="entry name" value="Radical_SAM"/>
    <property type="match status" value="1"/>
</dbReference>
<evidence type="ECO:0000256" key="4">
    <source>
        <dbReference type="ARBA" id="ARBA00023004"/>
    </source>
</evidence>
<dbReference type="InterPro" id="IPR058240">
    <property type="entry name" value="rSAM_sf"/>
</dbReference>
<dbReference type="InterPro" id="IPR050377">
    <property type="entry name" value="Radical_SAM_PqqE_MftC-like"/>
</dbReference>
<keyword evidence="2" id="KW-0949">S-adenosyl-L-methionine</keyword>
<dbReference type="InterPro" id="IPR023885">
    <property type="entry name" value="4Fe4S-binding_SPASM_dom"/>
</dbReference>
<dbReference type="SFLD" id="SFLDS00029">
    <property type="entry name" value="Radical_SAM"/>
    <property type="match status" value="1"/>
</dbReference>
<sequence>MGVGNLVPHLPRLINKSGLPLHLTFFVTARCNAVCKHCFYHDSLNKGQTDLTLEELDKIASSMKRALWIAFTGGEPFLRKDLPEFAKILHDRLSPVTLSINTNGIQTDDIVDSAERLVKNCPNTFVSILCSLDGLQETHDRIRGVSRNFVRTVETFRQLKQLRARLPNMGVGISTCFCAWNQDEMDEMYDYVVNDLVPDNWDLSFVRGKPMEPAIGVADVAKYRRIKAKLEHAFATGKLNYYENMPLARFVHAKERLSTKTVLKTIDMGQFQVPCYAGALSAVISEEGDVYACEMLSNKIGNLREAGYDMAKLWEGERARSMRSFIGDTKCFCTHECNMSINLLFNPAVYLKIVKEMVSEMIAPGNPEGIGPDLTGAAKAGGAKIAPMTRHIPILPGDPN</sequence>
<dbReference type="KEGG" id="rbu:PG1C_10210"/>
<dbReference type="HOGENOM" id="CLU_009273_4_5_4"/>
<dbReference type="CDD" id="cd21109">
    <property type="entry name" value="SPASM"/>
    <property type="match status" value="1"/>
</dbReference>
<gene>
    <name evidence="7" type="ORF">PG1C_10210</name>
</gene>
<dbReference type="RefSeq" id="WP_202634714.1">
    <property type="nucleotide sequence ID" value="NZ_CP010554.1"/>
</dbReference>
<dbReference type="EMBL" id="CP010554">
    <property type="protein sequence ID" value="AJP48710.1"/>
    <property type="molecule type" value="Genomic_DNA"/>
</dbReference>
<keyword evidence="8" id="KW-1185">Reference proteome</keyword>
<dbReference type="InterPro" id="IPR007197">
    <property type="entry name" value="rSAM"/>
</dbReference>
<protein>
    <recommendedName>
        <fullName evidence="6">Radical SAM core domain-containing protein</fullName>
    </recommendedName>
</protein>
<evidence type="ECO:0000256" key="2">
    <source>
        <dbReference type="ARBA" id="ARBA00022691"/>
    </source>
</evidence>
<dbReference type="STRING" id="1565605.PG1C_10210"/>
<dbReference type="PROSITE" id="PS51918">
    <property type="entry name" value="RADICAL_SAM"/>
    <property type="match status" value="1"/>
</dbReference>
<keyword evidence="5" id="KW-0411">Iron-sulfur</keyword>
<evidence type="ECO:0000256" key="3">
    <source>
        <dbReference type="ARBA" id="ARBA00022723"/>
    </source>
</evidence>
<evidence type="ECO:0000313" key="7">
    <source>
        <dbReference type="EMBL" id="AJP48710.1"/>
    </source>
</evidence>
<keyword evidence="4" id="KW-0408">Iron</keyword>
<dbReference type="Proteomes" id="UP000061603">
    <property type="component" value="Chromosome"/>
</dbReference>
<name>A0A0C5J9U3_9PROT</name>
<dbReference type="CDD" id="cd01335">
    <property type="entry name" value="Radical_SAM"/>
    <property type="match status" value="1"/>
</dbReference>
<dbReference type="PANTHER" id="PTHR11228:SF7">
    <property type="entry name" value="PQQA PEPTIDE CYCLASE"/>
    <property type="match status" value="1"/>
</dbReference>